<reference evidence="3" key="1">
    <citation type="journal article" date="2014" name="Proc. Natl. Acad. Sci. U.S.A.">
        <title>Extensive sampling of basidiomycete genomes demonstrates inadequacy of the white-rot/brown-rot paradigm for wood decay fungi.</title>
        <authorList>
            <person name="Riley R."/>
            <person name="Salamov A.A."/>
            <person name="Brown D.W."/>
            <person name="Nagy L.G."/>
            <person name="Floudas D."/>
            <person name="Held B.W."/>
            <person name="Levasseur A."/>
            <person name="Lombard V."/>
            <person name="Morin E."/>
            <person name="Otillar R."/>
            <person name="Lindquist E.A."/>
            <person name="Sun H."/>
            <person name="LaButti K.M."/>
            <person name="Schmutz J."/>
            <person name="Jabbour D."/>
            <person name="Luo H."/>
            <person name="Baker S.E."/>
            <person name="Pisabarro A.G."/>
            <person name="Walton J.D."/>
            <person name="Blanchette R.A."/>
            <person name="Henrissat B."/>
            <person name="Martin F."/>
            <person name="Cullen D."/>
            <person name="Hibbett D.S."/>
            <person name="Grigoriev I.V."/>
        </authorList>
    </citation>
    <scope>NUCLEOTIDE SEQUENCE [LARGE SCALE GENOMIC DNA]</scope>
    <source>
        <strain evidence="3">FD-172 SS1</strain>
    </source>
</reference>
<dbReference type="PANTHER" id="PTHR38167">
    <property type="entry name" value="C2H2-TYPE DOMAIN-CONTAINING PROTEIN"/>
    <property type="match status" value="1"/>
</dbReference>
<evidence type="ECO:0000313" key="2">
    <source>
        <dbReference type="EMBL" id="KDQ14368.1"/>
    </source>
</evidence>
<dbReference type="Proteomes" id="UP000027195">
    <property type="component" value="Unassembled WGS sequence"/>
</dbReference>
<dbReference type="PANTHER" id="PTHR38167:SF1">
    <property type="entry name" value="C2H2-TYPE DOMAIN-CONTAINING PROTEIN"/>
    <property type="match status" value="1"/>
</dbReference>
<dbReference type="EMBL" id="KL198038">
    <property type="protein sequence ID" value="KDQ14368.1"/>
    <property type="molecule type" value="Genomic_DNA"/>
</dbReference>
<protein>
    <recommendedName>
        <fullName evidence="4">C2H2-type domain-containing protein</fullName>
    </recommendedName>
</protein>
<dbReference type="InParanoid" id="A0A067MF43"/>
<proteinExistence type="predicted"/>
<name>A0A067MF43_BOTB1</name>
<accession>A0A067MF43</accession>
<gene>
    <name evidence="2" type="ORF">BOTBODRAFT_174852</name>
</gene>
<dbReference type="AlphaFoldDB" id="A0A067MF43"/>
<dbReference type="HOGENOM" id="CLU_093552_2_0_1"/>
<dbReference type="STRING" id="930990.A0A067MF43"/>
<sequence>MPYPILIDLLTPLCIITMTKFEGMPKRIKPASNARSTRSSSRAKSEQPLSDVARAQLHVAVDTVPEMRLRQIITSLVDRVPAVAHAVFSKLMVAVKNESGQEPDQNEYVPRWEVCVNCDKEYDAGEEREEGECLYHTGNLEVSYDRLDDYDWNEDFHGPVDTDENRSEYPELFVWSCCKEDGTDEGCEKSMHVPGGMLMKRRKTH</sequence>
<feature type="compositionally biased region" description="Low complexity" evidence="1">
    <location>
        <begin position="31"/>
        <end position="42"/>
    </location>
</feature>
<dbReference type="OrthoDB" id="5422613at2759"/>
<evidence type="ECO:0000313" key="3">
    <source>
        <dbReference type="Proteomes" id="UP000027195"/>
    </source>
</evidence>
<organism evidence="2 3">
    <name type="scientific">Botryobasidium botryosum (strain FD-172 SS1)</name>
    <dbReference type="NCBI Taxonomy" id="930990"/>
    <lineage>
        <taxon>Eukaryota</taxon>
        <taxon>Fungi</taxon>
        <taxon>Dikarya</taxon>
        <taxon>Basidiomycota</taxon>
        <taxon>Agaricomycotina</taxon>
        <taxon>Agaricomycetes</taxon>
        <taxon>Cantharellales</taxon>
        <taxon>Botryobasidiaceae</taxon>
        <taxon>Botryobasidium</taxon>
    </lineage>
</organism>
<evidence type="ECO:0000256" key="1">
    <source>
        <dbReference type="SAM" id="MobiDB-lite"/>
    </source>
</evidence>
<keyword evidence="3" id="KW-1185">Reference proteome</keyword>
<evidence type="ECO:0008006" key="4">
    <source>
        <dbReference type="Google" id="ProtNLM"/>
    </source>
</evidence>
<feature type="region of interest" description="Disordered" evidence="1">
    <location>
        <begin position="27"/>
        <end position="49"/>
    </location>
</feature>